<evidence type="ECO:0000256" key="1">
    <source>
        <dbReference type="ARBA" id="ARBA00009437"/>
    </source>
</evidence>
<dbReference type="SUPFAM" id="SSF53850">
    <property type="entry name" value="Periplasmic binding protein-like II"/>
    <property type="match status" value="1"/>
</dbReference>
<dbReference type="GO" id="GO:0005829">
    <property type="term" value="C:cytosol"/>
    <property type="evidence" value="ECO:0007669"/>
    <property type="project" value="TreeGrafter"/>
</dbReference>
<evidence type="ECO:0000256" key="4">
    <source>
        <dbReference type="ARBA" id="ARBA00023163"/>
    </source>
</evidence>
<evidence type="ECO:0000256" key="3">
    <source>
        <dbReference type="ARBA" id="ARBA00023125"/>
    </source>
</evidence>
<dbReference type="Gene3D" id="3.40.190.290">
    <property type="match status" value="1"/>
</dbReference>
<sequence length="293" mass="33030">MDTKKYEALLESARLGSFTKAAQELGYTQSGLTHMMNALEQELGFPLLERGHYGTRLTERGGELEPAILQFVEAGKALEAQIDAVRRQESQSVRVGAYSSMAVHWLPAILQRFRDICPNVRVDVQMAGIEELYGWVHSGQVELAFVSRQDDLKADFLPLKEDTLVAVLPDEPAFDGWKTFPVSAFEDREFLMPALGFTRDIMPMFRRHHVHPRIRKTTVDDPVVISMVAHGLGVSIMTELIMSGRSDPTVKVLPIEPRTFRELGIVVRSRRELKPAVQELIQCAAETIREMQS</sequence>
<dbReference type="Gene3D" id="1.10.10.10">
    <property type="entry name" value="Winged helix-like DNA-binding domain superfamily/Winged helix DNA-binding domain"/>
    <property type="match status" value="1"/>
</dbReference>
<dbReference type="GO" id="GO:0003700">
    <property type="term" value="F:DNA-binding transcription factor activity"/>
    <property type="evidence" value="ECO:0007669"/>
    <property type="project" value="InterPro"/>
</dbReference>
<dbReference type="AlphaFoldDB" id="A0A9D1F7Y3"/>
<dbReference type="CDD" id="cd05466">
    <property type="entry name" value="PBP2_LTTR_substrate"/>
    <property type="match status" value="1"/>
</dbReference>
<keyword evidence="2" id="KW-0805">Transcription regulation</keyword>
<name>A0A9D1F7Y3_9FIRM</name>
<dbReference type="InterPro" id="IPR036388">
    <property type="entry name" value="WH-like_DNA-bd_sf"/>
</dbReference>
<accession>A0A9D1F7Y3</accession>
<protein>
    <submittedName>
        <fullName evidence="6">LysR family transcriptional regulator</fullName>
    </submittedName>
</protein>
<dbReference type="SUPFAM" id="SSF46785">
    <property type="entry name" value="Winged helix' DNA-binding domain"/>
    <property type="match status" value="1"/>
</dbReference>
<dbReference type="Pfam" id="PF00126">
    <property type="entry name" value="HTH_1"/>
    <property type="match status" value="1"/>
</dbReference>
<proteinExistence type="inferred from homology"/>
<gene>
    <name evidence="6" type="ORF">IAA83_01010</name>
</gene>
<keyword evidence="4" id="KW-0804">Transcription</keyword>
<dbReference type="EMBL" id="DVJJ01000020">
    <property type="protein sequence ID" value="HIS63934.1"/>
    <property type="molecule type" value="Genomic_DNA"/>
</dbReference>
<comment type="caution">
    <text evidence="6">The sequence shown here is derived from an EMBL/GenBank/DDBJ whole genome shotgun (WGS) entry which is preliminary data.</text>
</comment>
<reference evidence="6" key="2">
    <citation type="journal article" date="2021" name="PeerJ">
        <title>Extensive microbial diversity within the chicken gut microbiome revealed by metagenomics and culture.</title>
        <authorList>
            <person name="Gilroy R."/>
            <person name="Ravi A."/>
            <person name="Getino M."/>
            <person name="Pursley I."/>
            <person name="Horton D.L."/>
            <person name="Alikhan N.F."/>
            <person name="Baker D."/>
            <person name="Gharbi K."/>
            <person name="Hall N."/>
            <person name="Watson M."/>
            <person name="Adriaenssens E.M."/>
            <person name="Foster-Nyarko E."/>
            <person name="Jarju S."/>
            <person name="Secka A."/>
            <person name="Antonio M."/>
            <person name="Oren A."/>
            <person name="Chaudhuri R.R."/>
            <person name="La Ragione R."/>
            <person name="Hildebrand F."/>
            <person name="Pallen M.J."/>
        </authorList>
    </citation>
    <scope>NUCLEOTIDE SEQUENCE</scope>
    <source>
        <strain evidence="6">ChiBcec16-1751</strain>
    </source>
</reference>
<comment type="similarity">
    <text evidence="1">Belongs to the LysR transcriptional regulatory family.</text>
</comment>
<dbReference type="InterPro" id="IPR050950">
    <property type="entry name" value="HTH-type_LysR_regulators"/>
</dbReference>
<dbReference type="InterPro" id="IPR005119">
    <property type="entry name" value="LysR_subst-bd"/>
</dbReference>
<organism evidence="6 7">
    <name type="scientific">Candidatus Avoscillospira avistercoris</name>
    <dbReference type="NCBI Taxonomy" id="2840707"/>
    <lineage>
        <taxon>Bacteria</taxon>
        <taxon>Bacillati</taxon>
        <taxon>Bacillota</taxon>
        <taxon>Clostridia</taxon>
        <taxon>Eubacteriales</taxon>
        <taxon>Oscillospiraceae</taxon>
        <taxon>Oscillospiraceae incertae sedis</taxon>
        <taxon>Candidatus Avoscillospira</taxon>
    </lineage>
</organism>
<reference evidence="6" key="1">
    <citation type="submission" date="2020-10" db="EMBL/GenBank/DDBJ databases">
        <authorList>
            <person name="Gilroy R."/>
        </authorList>
    </citation>
    <scope>NUCLEOTIDE SEQUENCE</scope>
    <source>
        <strain evidence="6">ChiBcec16-1751</strain>
    </source>
</reference>
<keyword evidence="3" id="KW-0238">DNA-binding</keyword>
<dbReference type="PANTHER" id="PTHR30419">
    <property type="entry name" value="HTH-TYPE TRANSCRIPTIONAL REGULATOR YBHD"/>
    <property type="match status" value="1"/>
</dbReference>
<dbReference type="InterPro" id="IPR036390">
    <property type="entry name" value="WH_DNA-bd_sf"/>
</dbReference>
<dbReference type="PRINTS" id="PR00039">
    <property type="entry name" value="HTHLYSR"/>
</dbReference>
<dbReference type="PROSITE" id="PS50931">
    <property type="entry name" value="HTH_LYSR"/>
    <property type="match status" value="1"/>
</dbReference>
<dbReference type="PANTHER" id="PTHR30419:SF28">
    <property type="entry name" value="HTH-TYPE TRANSCRIPTIONAL REGULATOR BSDA"/>
    <property type="match status" value="1"/>
</dbReference>
<feature type="domain" description="HTH lysR-type" evidence="5">
    <location>
        <begin position="1"/>
        <end position="58"/>
    </location>
</feature>
<dbReference type="Proteomes" id="UP000886741">
    <property type="component" value="Unassembled WGS sequence"/>
</dbReference>
<evidence type="ECO:0000256" key="2">
    <source>
        <dbReference type="ARBA" id="ARBA00023015"/>
    </source>
</evidence>
<evidence type="ECO:0000313" key="7">
    <source>
        <dbReference type="Proteomes" id="UP000886741"/>
    </source>
</evidence>
<dbReference type="GO" id="GO:0003677">
    <property type="term" value="F:DNA binding"/>
    <property type="evidence" value="ECO:0007669"/>
    <property type="project" value="UniProtKB-KW"/>
</dbReference>
<evidence type="ECO:0000259" key="5">
    <source>
        <dbReference type="PROSITE" id="PS50931"/>
    </source>
</evidence>
<dbReference type="Pfam" id="PF03466">
    <property type="entry name" value="LysR_substrate"/>
    <property type="match status" value="1"/>
</dbReference>
<evidence type="ECO:0000313" key="6">
    <source>
        <dbReference type="EMBL" id="HIS63934.1"/>
    </source>
</evidence>
<dbReference type="InterPro" id="IPR000847">
    <property type="entry name" value="LysR_HTH_N"/>
</dbReference>